<protein>
    <recommendedName>
        <fullName evidence="5">G protein-coupled receptor</fullName>
    </recommendedName>
</protein>
<dbReference type="AlphaFoldDB" id="A0AAN5I126"/>
<dbReference type="InterPro" id="IPR004151">
    <property type="entry name" value="7TM_GPCR_serpentine_rcpt_Sre"/>
</dbReference>
<dbReference type="PANTHER" id="PTHR47521">
    <property type="entry name" value="SERPENTINE RECEPTOR, CLASS E (EPSILON)-RELATED"/>
    <property type="match status" value="1"/>
</dbReference>
<dbReference type="GO" id="GO:0016020">
    <property type="term" value="C:membrane"/>
    <property type="evidence" value="ECO:0007669"/>
    <property type="project" value="InterPro"/>
</dbReference>
<feature type="transmembrane region" description="Helical" evidence="2">
    <location>
        <begin position="20"/>
        <end position="38"/>
    </location>
</feature>
<keyword evidence="2" id="KW-0812">Transmembrane</keyword>
<comment type="similarity">
    <text evidence="1">Belongs to the nematode receptor-like protein sre family.</text>
</comment>
<dbReference type="Pfam" id="PF03125">
    <property type="entry name" value="Sre"/>
    <property type="match status" value="1"/>
</dbReference>
<dbReference type="InterPro" id="IPR052860">
    <property type="entry name" value="NRL-GPCR1"/>
</dbReference>
<dbReference type="Proteomes" id="UP001328107">
    <property type="component" value="Unassembled WGS sequence"/>
</dbReference>
<organism evidence="3 4">
    <name type="scientific">Pristionchus mayeri</name>
    <dbReference type="NCBI Taxonomy" id="1317129"/>
    <lineage>
        <taxon>Eukaryota</taxon>
        <taxon>Metazoa</taxon>
        <taxon>Ecdysozoa</taxon>
        <taxon>Nematoda</taxon>
        <taxon>Chromadorea</taxon>
        <taxon>Rhabditida</taxon>
        <taxon>Rhabditina</taxon>
        <taxon>Diplogasteromorpha</taxon>
        <taxon>Diplogasteroidea</taxon>
        <taxon>Neodiplogasteridae</taxon>
        <taxon>Pristionchus</taxon>
    </lineage>
</organism>
<evidence type="ECO:0008006" key="5">
    <source>
        <dbReference type="Google" id="ProtNLM"/>
    </source>
</evidence>
<sequence>SGPFLDSLSVEYGYTSDIMYVVHCGLFTVVGTVSYYLINERDRREMIILRKKGAAIDYSIARTYQLKENLYLMEMFTRILIPFLVILFPEFFFYPAFTLIPKGIGYDWIRYFSVALYDLWLAVMSISTVALVPLCAP</sequence>
<feature type="non-terminal residue" evidence="3">
    <location>
        <position position="1"/>
    </location>
</feature>
<reference evidence="4" key="1">
    <citation type="submission" date="2022-10" db="EMBL/GenBank/DDBJ databases">
        <title>Genome assembly of Pristionchus species.</title>
        <authorList>
            <person name="Yoshida K."/>
            <person name="Sommer R.J."/>
        </authorList>
    </citation>
    <scope>NUCLEOTIDE SEQUENCE [LARGE SCALE GENOMIC DNA]</scope>
    <source>
        <strain evidence="4">RS5460</strain>
    </source>
</reference>
<evidence type="ECO:0000256" key="1">
    <source>
        <dbReference type="ARBA" id="ARBA00006803"/>
    </source>
</evidence>
<evidence type="ECO:0000313" key="3">
    <source>
        <dbReference type="EMBL" id="GMR47311.1"/>
    </source>
</evidence>
<name>A0AAN5I126_9BILA</name>
<gene>
    <name evidence="3" type="ORF">PMAYCL1PPCAC_17506</name>
</gene>
<dbReference type="EMBL" id="BTRK01000004">
    <property type="protein sequence ID" value="GMR47311.1"/>
    <property type="molecule type" value="Genomic_DNA"/>
</dbReference>
<accession>A0AAN5I126</accession>
<evidence type="ECO:0000313" key="4">
    <source>
        <dbReference type="Proteomes" id="UP001328107"/>
    </source>
</evidence>
<dbReference type="GO" id="GO:0007606">
    <property type="term" value="P:sensory perception of chemical stimulus"/>
    <property type="evidence" value="ECO:0007669"/>
    <property type="project" value="InterPro"/>
</dbReference>
<proteinExistence type="inferred from homology"/>
<keyword evidence="4" id="KW-1185">Reference proteome</keyword>
<comment type="caution">
    <text evidence="3">The sequence shown here is derived from an EMBL/GenBank/DDBJ whole genome shotgun (WGS) entry which is preliminary data.</text>
</comment>
<dbReference type="PANTHER" id="PTHR47521:SF7">
    <property type="entry name" value="SERPENTINE RECEPTOR CLASS EPSILON-6"/>
    <property type="match status" value="1"/>
</dbReference>
<keyword evidence="2" id="KW-1133">Transmembrane helix</keyword>
<feature type="transmembrane region" description="Helical" evidence="2">
    <location>
        <begin position="114"/>
        <end position="136"/>
    </location>
</feature>
<evidence type="ECO:0000256" key="2">
    <source>
        <dbReference type="SAM" id="Phobius"/>
    </source>
</evidence>
<feature type="transmembrane region" description="Helical" evidence="2">
    <location>
        <begin position="75"/>
        <end position="94"/>
    </location>
</feature>
<keyword evidence="2" id="KW-0472">Membrane</keyword>